<name>A0AA88N2W9_CHASR</name>
<dbReference type="SUPFAM" id="SSF57586">
    <property type="entry name" value="TNF receptor-like"/>
    <property type="match status" value="2"/>
</dbReference>
<feature type="transmembrane region" description="Helical" evidence="2">
    <location>
        <begin position="191"/>
        <end position="211"/>
    </location>
</feature>
<feature type="disulfide bond" evidence="1">
    <location>
        <begin position="58"/>
        <end position="73"/>
    </location>
</feature>
<keyword evidence="3" id="KW-0732">Signal</keyword>
<dbReference type="Proteomes" id="UP001187415">
    <property type="component" value="Unassembled WGS sequence"/>
</dbReference>
<evidence type="ECO:0000313" key="5">
    <source>
        <dbReference type="EMBL" id="KAK2850830.1"/>
    </source>
</evidence>
<dbReference type="PANTHER" id="PTHR46838:SF1">
    <property type="entry name" value="TUMOR NECROSIS FACTOR RECEPTOR SUPERFAMILY MEMBER 14"/>
    <property type="match status" value="1"/>
</dbReference>
<keyword evidence="2" id="KW-0472">Membrane</keyword>
<dbReference type="PROSITE" id="PS50050">
    <property type="entry name" value="TNFR_NGFR_2"/>
    <property type="match status" value="1"/>
</dbReference>
<evidence type="ECO:0000313" key="6">
    <source>
        <dbReference type="Proteomes" id="UP001187415"/>
    </source>
</evidence>
<organism evidence="5 6">
    <name type="scientific">Channa striata</name>
    <name type="common">Snakehead murrel</name>
    <name type="synonym">Ophicephalus striatus</name>
    <dbReference type="NCBI Taxonomy" id="64152"/>
    <lineage>
        <taxon>Eukaryota</taxon>
        <taxon>Metazoa</taxon>
        <taxon>Chordata</taxon>
        <taxon>Craniata</taxon>
        <taxon>Vertebrata</taxon>
        <taxon>Euteleostomi</taxon>
        <taxon>Actinopterygii</taxon>
        <taxon>Neopterygii</taxon>
        <taxon>Teleostei</taxon>
        <taxon>Neoteleostei</taxon>
        <taxon>Acanthomorphata</taxon>
        <taxon>Anabantaria</taxon>
        <taxon>Anabantiformes</taxon>
        <taxon>Channoidei</taxon>
        <taxon>Channidae</taxon>
        <taxon>Channa</taxon>
    </lineage>
</organism>
<comment type="caution">
    <text evidence="5">The sequence shown here is derived from an EMBL/GenBank/DDBJ whole genome shotgun (WGS) entry which is preliminary data.</text>
</comment>
<reference evidence="5" key="1">
    <citation type="submission" date="2023-07" db="EMBL/GenBank/DDBJ databases">
        <title>Chromosome-level Genome Assembly of Striped Snakehead (Channa striata).</title>
        <authorList>
            <person name="Liu H."/>
        </authorList>
    </citation>
    <scope>NUCLEOTIDE SEQUENCE</scope>
    <source>
        <strain evidence="5">Gz</strain>
        <tissue evidence="5">Muscle</tissue>
    </source>
</reference>
<dbReference type="GO" id="GO:0046642">
    <property type="term" value="P:negative regulation of alpha-beta T cell proliferation"/>
    <property type="evidence" value="ECO:0007669"/>
    <property type="project" value="TreeGrafter"/>
</dbReference>
<keyword evidence="2" id="KW-0812">Transmembrane</keyword>
<dbReference type="GO" id="GO:0050829">
    <property type="term" value="P:defense response to Gram-negative bacterium"/>
    <property type="evidence" value="ECO:0007669"/>
    <property type="project" value="TreeGrafter"/>
</dbReference>
<dbReference type="EMBL" id="JAUPFM010000005">
    <property type="protein sequence ID" value="KAK2850830.1"/>
    <property type="molecule type" value="Genomic_DNA"/>
</dbReference>
<dbReference type="GO" id="GO:2000406">
    <property type="term" value="P:positive regulation of T cell migration"/>
    <property type="evidence" value="ECO:0007669"/>
    <property type="project" value="TreeGrafter"/>
</dbReference>
<dbReference type="InterPro" id="IPR001368">
    <property type="entry name" value="TNFR/NGFR_Cys_rich_reg"/>
</dbReference>
<feature type="signal peptide" evidence="3">
    <location>
        <begin position="1"/>
        <end position="20"/>
    </location>
</feature>
<evidence type="ECO:0000256" key="3">
    <source>
        <dbReference type="SAM" id="SignalP"/>
    </source>
</evidence>
<dbReference type="Gene3D" id="2.10.50.10">
    <property type="entry name" value="Tumor Necrosis Factor Receptor, subunit A, domain 2"/>
    <property type="match status" value="3"/>
</dbReference>
<evidence type="ECO:0000256" key="2">
    <source>
        <dbReference type="SAM" id="Phobius"/>
    </source>
</evidence>
<feature type="repeat" description="TNFR-Cys" evidence="1">
    <location>
        <begin position="57"/>
        <end position="99"/>
    </location>
</feature>
<dbReference type="GO" id="GO:0050830">
    <property type="term" value="P:defense response to Gram-positive bacterium"/>
    <property type="evidence" value="ECO:0007669"/>
    <property type="project" value="TreeGrafter"/>
</dbReference>
<dbReference type="SMART" id="SM00208">
    <property type="entry name" value="TNFR"/>
    <property type="match status" value="4"/>
</dbReference>
<protein>
    <recommendedName>
        <fullName evidence="4">TNFR-Cys domain-containing protein</fullName>
    </recommendedName>
</protein>
<sequence>MFPTFVVLGCVAVLAVPALCCRDKEYTTRDGQCCPMCQEGTIVQRDCTPQSGTRCAPCLSGTFMNQANGLTKCFPCTLCNPVQGLFEKQKCKAKTDTVCGVLSGYFCTSFSDDETGCSLAEKHKDCKRGQSIKESGTNRSDTVCEDCKPGYFSLDGINCTAWTVCLGTQTKVTEGSSSHDVVCRNASRHHYVLTVPLLLVLSFLITLGFLAKVASSTRGR</sequence>
<feature type="chain" id="PRO_5041720924" description="TNFR-Cys domain-containing protein" evidence="3">
    <location>
        <begin position="21"/>
        <end position="220"/>
    </location>
</feature>
<dbReference type="GO" id="GO:0002720">
    <property type="term" value="P:positive regulation of cytokine production involved in immune response"/>
    <property type="evidence" value="ECO:0007669"/>
    <property type="project" value="TreeGrafter"/>
</dbReference>
<dbReference type="PROSITE" id="PS00652">
    <property type="entry name" value="TNFR_NGFR_1"/>
    <property type="match status" value="1"/>
</dbReference>
<accession>A0AA88N2W9</accession>
<evidence type="ECO:0000256" key="1">
    <source>
        <dbReference type="PROSITE-ProRule" id="PRU00206"/>
    </source>
</evidence>
<dbReference type="GO" id="GO:0009897">
    <property type="term" value="C:external side of plasma membrane"/>
    <property type="evidence" value="ECO:0007669"/>
    <property type="project" value="TreeGrafter"/>
</dbReference>
<evidence type="ECO:0000259" key="4">
    <source>
        <dbReference type="PROSITE" id="PS50050"/>
    </source>
</evidence>
<feature type="domain" description="TNFR-Cys" evidence="4">
    <location>
        <begin position="57"/>
        <end position="99"/>
    </location>
</feature>
<proteinExistence type="predicted"/>
<keyword evidence="6" id="KW-1185">Reference proteome</keyword>
<comment type="caution">
    <text evidence="1">Lacks conserved residue(s) required for the propagation of feature annotation.</text>
</comment>
<dbReference type="PANTHER" id="PTHR46838">
    <property type="entry name" value="TUMOR NECROSIS FACTOR RECEPTOR SUPERFAMILY MEMBER 14"/>
    <property type="match status" value="1"/>
</dbReference>
<gene>
    <name evidence="5" type="ORF">Q5P01_007106</name>
</gene>
<dbReference type="FunFam" id="2.10.50.10:FF:000007">
    <property type="entry name" value="TNF receptor superfamily member 14"/>
    <property type="match status" value="1"/>
</dbReference>
<dbReference type="Pfam" id="PF00020">
    <property type="entry name" value="TNFR_c6"/>
    <property type="match status" value="1"/>
</dbReference>
<dbReference type="AlphaFoldDB" id="A0AA88N2W9"/>
<keyword evidence="1" id="KW-1015">Disulfide bond</keyword>
<keyword evidence="2" id="KW-1133">Transmembrane helix</keyword>